<evidence type="ECO:0000313" key="2">
    <source>
        <dbReference type="Proteomes" id="UP000474957"/>
    </source>
</evidence>
<gene>
    <name evidence="1" type="ORF">GE300_04220</name>
</gene>
<keyword evidence="2" id="KW-1185">Reference proteome</keyword>
<name>A0A6L5YX62_9RHOB</name>
<sequence length="88" mass="9481">MKIEIDEGGVTVAADEIAPLLGLAPAEVRAKMRSGEITTMHEQGTGDDAGRFRVTFFYAGQRLRLTCAADGTVLSRVQNPVKPPPVRK</sequence>
<dbReference type="Pfam" id="PF20132">
    <property type="entry name" value="DUF6522"/>
    <property type="match status" value="1"/>
</dbReference>
<proteinExistence type="predicted"/>
<comment type="caution">
    <text evidence="1">The sequence shown here is derived from an EMBL/GenBank/DDBJ whole genome shotgun (WGS) entry which is preliminary data.</text>
</comment>
<evidence type="ECO:0000313" key="1">
    <source>
        <dbReference type="EMBL" id="MSU88827.1"/>
    </source>
</evidence>
<dbReference type="RefSeq" id="WP_154445216.1">
    <property type="nucleotide sequence ID" value="NZ_WIND01000002.1"/>
</dbReference>
<accession>A0A6L5YX62</accession>
<dbReference type="EMBL" id="WIND01000002">
    <property type="protein sequence ID" value="MSU88827.1"/>
    <property type="molecule type" value="Genomic_DNA"/>
</dbReference>
<organism evidence="1 2">
    <name type="scientific">Halovulum marinum</name>
    <dbReference type="NCBI Taxonomy" id="2662447"/>
    <lineage>
        <taxon>Bacteria</taxon>
        <taxon>Pseudomonadati</taxon>
        <taxon>Pseudomonadota</taxon>
        <taxon>Alphaproteobacteria</taxon>
        <taxon>Rhodobacterales</taxon>
        <taxon>Paracoccaceae</taxon>
        <taxon>Halovulum</taxon>
    </lineage>
</organism>
<dbReference type="Proteomes" id="UP000474957">
    <property type="component" value="Unassembled WGS sequence"/>
</dbReference>
<reference evidence="1 2" key="1">
    <citation type="submission" date="2019-10" db="EMBL/GenBank/DDBJ databases">
        <title>Cognatihalovulum marinum gen. nov. sp. nov., a new member of the family Rhodobacteraceae isolated from deep seawater of the Northwest Indian Ocean.</title>
        <authorList>
            <person name="Ruan C."/>
            <person name="Wang J."/>
            <person name="Zheng X."/>
            <person name="Song L."/>
            <person name="Zhu Y."/>
            <person name="Huang Y."/>
            <person name="Lu Z."/>
            <person name="Du W."/>
            <person name="Huang L."/>
            <person name="Dai X."/>
        </authorList>
    </citation>
    <scope>NUCLEOTIDE SEQUENCE [LARGE SCALE GENOMIC DNA]</scope>
    <source>
        <strain evidence="1 2">2CG4</strain>
    </source>
</reference>
<dbReference type="InterPro" id="IPR045389">
    <property type="entry name" value="DUF6522"/>
</dbReference>
<dbReference type="AlphaFoldDB" id="A0A6L5YX62"/>
<protein>
    <submittedName>
        <fullName evidence="1">Uncharacterized protein</fullName>
    </submittedName>
</protein>